<keyword evidence="1" id="KW-0812">Transmembrane</keyword>
<feature type="transmembrane region" description="Helical" evidence="1">
    <location>
        <begin position="6"/>
        <end position="28"/>
    </location>
</feature>
<feature type="transmembrane region" description="Helical" evidence="1">
    <location>
        <begin position="40"/>
        <end position="63"/>
    </location>
</feature>
<protein>
    <submittedName>
        <fullName evidence="3">VanZ family protein</fullName>
    </submittedName>
</protein>
<keyword evidence="1" id="KW-0472">Membrane</keyword>
<dbReference type="AlphaFoldDB" id="A0AAD0Q551"/>
<evidence type="ECO:0000313" key="4">
    <source>
        <dbReference type="Proteomes" id="UP000253779"/>
    </source>
</evidence>
<dbReference type="Pfam" id="PF04892">
    <property type="entry name" value="VanZ"/>
    <property type="match status" value="1"/>
</dbReference>
<dbReference type="PANTHER" id="PTHR36834">
    <property type="entry name" value="MEMBRANE PROTEIN-RELATED"/>
    <property type="match status" value="1"/>
</dbReference>
<name>A0AAD0Q551_9ACTN</name>
<gene>
    <name evidence="3" type="ORF">DTW94_15390</name>
</gene>
<feature type="transmembrane region" description="Helical" evidence="1">
    <location>
        <begin position="149"/>
        <end position="166"/>
    </location>
</feature>
<feature type="transmembrane region" description="Helical" evidence="1">
    <location>
        <begin position="83"/>
        <end position="104"/>
    </location>
</feature>
<evidence type="ECO:0000256" key="1">
    <source>
        <dbReference type="SAM" id="Phobius"/>
    </source>
</evidence>
<proteinExistence type="predicted"/>
<feature type="transmembrane region" description="Helical" evidence="1">
    <location>
        <begin position="116"/>
        <end position="137"/>
    </location>
</feature>
<dbReference type="InterPro" id="IPR053150">
    <property type="entry name" value="Teicoplanin_resist-assoc"/>
</dbReference>
<feature type="domain" description="VanZ-like" evidence="2">
    <location>
        <begin position="47"/>
        <end position="164"/>
    </location>
</feature>
<accession>A0AAD0Q551</accession>
<dbReference type="InterPro" id="IPR006976">
    <property type="entry name" value="VanZ-like"/>
</dbReference>
<dbReference type="Proteomes" id="UP000253779">
    <property type="component" value="Chromosome"/>
</dbReference>
<keyword evidence="1" id="KW-1133">Transmembrane helix</keyword>
<dbReference type="PANTHER" id="PTHR36834:SF1">
    <property type="entry name" value="INTEGRAL MEMBRANE PROTEIN"/>
    <property type="match status" value="1"/>
</dbReference>
<reference evidence="3 4" key="1">
    <citation type="submission" date="2018-07" db="EMBL/GenBank/DDBJ databases">
        <title>Complete genome sequence of soil actinomycete Streptomyces cavourensis tj430.</title>
        <authorList>
            <person name="Wang P."/>
            <person name="Huang Y."/>
        </authorList>
    </citation>
    <scope>NUCLEOTIDE SEQUENCE [LARGE SCALE GENOMIC DNA]</scope>
    <source>
        <strain evidence="3 4">TJ430</strain>
    </source>
</reference>
<dbReference type="EMBL" id="CP030930">
    <property type="protein sequence ID" value="AXI72506.1"/>
    <property type="molecule type" value="Genomic_DNA"/>
</dbReference>
<organism evidence="3 4">
    <name type="scientific">Streptomyces cavourensis</name>
    <dbReference type="NCBI Taxonomy" id="67258"/>
    <lineage>
        <taxon>Bacteria</taxon>
        <taxon>Bacillati</taxon>
        <taxon>Actinomycetota</taxon>
        <taxon>Actinomycetes</taxon>
        <taxon>Kitasatosporales</taxon>
        <taxon>Streptomycetaceae</taxon>
        <taxon>Streptomyces</taxon>
    </lineage>
</organism>
<evidence type="ECO:0000259" key="2">
    <source>
        <dbReference type="Pfam" id="PF04892"/>
    </source>
</evidence>
<evidence type="ECO:0000313" key="3">
    <source>
        <dbReference type="EMBL" id="AXI72506.1"/>
    </source>
</evidence>
<sequence>MDFQFKIPAVAALGPALLVFALVALVRHRRDAPGWRGGPLLLRAATALYATAVLSLTFFPLWIYGGAYRNETEWIGQIQPIPLLTADITMAPNVIMFLPLGFLLPLLRPRITRGRTVLACALLSLAIEVTQLLQFIAFANGRAVDINDLIANTLGGLLGYMTLRAAQRAATTRAALERVSSPAPTAS</sequence>
<dbReference type="RefSeq" id="WP_114931836.1">
    <property type="nucleotide sequence ID" value="NZ_CP030930.1"/>
</dbReference>